<name>A0A340WVM8_LIPVE</name>
<gene>
    <name evidence="11" type="primary">LOC103082830</name>
</gene>
<keyword evidence="4" id="KW-0560">Oxidoreductase</keyword>
<dbReference type="GO" id="GO:0005737">
    <property type="term" value="C:cytoplasm"/>
    <property type="evidence" value="ECO:0007669"/>
    <property type="project" value="TreeGrafter"/>
</dbReference>
<evidence type="ECO:0000313" key="10">
    <source>
        <dbReference type="Proteomes" id="UP000265300"/>
    </source>
</evidence>
<accession>A0A340WVM8</accession>
<dbReference type="STRING" id="118797.A0A340WVM8"/>
<keyword evidence="3 6" id="KW-0479">Metal-binding</keyword>
<dbReference type="InterPro" id="IPR012347">
    <property type="entry name" value="Ferritin-like"/>
</dbReference>
<feature type="binding site" evidence="6">
    <location>
        <position position="379"/>
    </location>
    <ligand>
        <name>Fe cation</name>
        <dbReference type="ChEBI" id="CHEBI:24875"/>
        <label>1</label>
    </ligand>
</feature>
<keyword evidence="2 7" id="KW-0409">Iron storage</keyword>
<dbReference type="PROSITE" id="PS50905">
    <property type="entry name" value="FERRITIN_LIKE"/>
    <property type="match status" value="1"/>
</dbReference>
<dbReference type="FunFam" id="1.20.1260.10:FF:000016">
    <property type="entry name" value="Ferritin heavy chain"/>
    <property type="match status" value="1"/>
</dbReference>
<dbReference type="InParanoid" id="A0A340WVM8"/>
<dbReference type="InterPro" id="IPR009040">
    <property type="entry name" value="Ferritin-like_diiron"/>
</dbReference>
<dbReference type="GeneID" id="103082830"/>
<dbReference type="PANTHER" id="PTHR11431:SF97">
    <property type="entry name" value="FERRITIN HEAVY POLYPEPTIDE-LIKE 17-RELATED"/>
    <property type="match status" value="1"/>
</dbReference>
<dbReference type="PANTHER" id="PTHR11431">
    <property type="entry name" value="FERRITIN"/>
    <property type="match status" value="1"/>
</dbReference>
<dbReference type="GO" id="GO:0006879">
    <property type="term" value="P:intracellular iron ion homeostasis"/>
    <property type="evidence" value="ECO:0007669"/>
    <property type="project" value="UniProtKB-KW"/>
</dbReference>
<evidence type="ECO:0000313" key="11">
    <source>
        <dbReference type="RefSeq" id="XP_007451682.1"/>
    </source>
</evidence>
<evidence type="ECO:0000256" key="7">
    <source>
        <dbReference type="RuleBase" id="RU361145"/>
    </source>
</evidence>
<evidence type="ECO:0000256" key="8">
    <source>
        <dbReference type="SAM" id="MobiDB-lite"/>
    </source>
</evidence>
<dbReference type="InterPro" id="IPR001519">
    <property type="entry name" value="Ferritin"/>
</dbReference>
<feature type="domain" description="Ferritin-like diiron" evidence="9">
    <location>
        <begin position="248"/>
        <end position="397"/>
    </location>
</feature>
<dbReference type="GO" id="GO:0006826">
    <property type="term" value="P:iron ion transport"/>
    <property type="evidence" value="ECO:0007669"/>
    <property type="project" value="InterPro"/>
</dbReference>
<keyword evidence="5 6" id="KW-0408">Iron</keyword>
<evidence type="ECO:0000256" key="6">
    <source>
        <dbReference type="PIRSR" id="PIRSR601519-1"/>
    </source>
</evidence>
<evidence type="ECO:0000259" key="9">
    <source>
        <dbReference type="PROSITE" id="PS50905"/>
    </source>
</evidence>
<dbReference type="Pfam" id="PF00210">
    <property type="entry name" value="Ferritin"/>
    <property type="match status" value="1"/>
</dbReference>
<dbReference type="RefSeq" id="XP_007451682.1">
    <property type="nucleotide sequence ID" value="XM_007451620.1"/>
</dbReference>
<evidence type="ECO:0000256" key="3">
    <source>
        <dbReference type="ARBA" id="ARBA00022723"/>
    </source>
</evidence>
<feature type="binding site" evidence="6">
    <location>
        <position position="345"/>
    </location>
    <ligand>
        <name>Fe cation</name>
        <dbReference type="ChEBI" id="CHEBI:24875"/>
        <label>1</label>
    </ligand>
</feature>
<evidence type="ECO:0000256" key="2">
    <source>
        <dbReference type="ARBA" id="ARBA00022434"/>
    </source>
</evidence>
<dbReference type="Gene3D" id="1.20.1260.10">
    <property type="match status" value="1"/>
</dbReference>
<dbReference type="KEGG" id="lve:103082830"/>
<feature type="region of interest" description="Disordered" evidence="8">
    <location>
        <begin position="42"/>
        <end position="91"/>
    </location>
</feature>
<keyword evidence="10" id="KW-1185">Reference proteome</keyword>
<dbReference type="InterPro" id="IPR008331">
    <property type="entry name" value="Ferritin_DPS_dom"/>
</dbReference>
<dbReference type="CDD" id="cd01056">
    <property type="entry name" value="Euk_Ferritin"/>
    <property type="match status" value="1"/>
</dbReference>
<dbReference type="Proteomes" id="UP000265300">
    <property type="component" value="Unplaced"/>
</dbReference>
<protein>
    <recommendedName>
        <fullName evidence="7">Ferritin</fullName>
    </recommendedName>
</protein>
<evidence type="ECO:0000256" key="5">
    <source>
        <dbReference type="ARBA" id="ARBA00023004"/>
    </source>
</evidence>
<dbReference type="GO" id="GO:0004322">
    <property type="term" value="F:ferroxidase activity"/>
    <property type="evidence" value="ECO:0007669"/>
    <property type="project" value="UniProtKB-ARBA"/>
</dbReference>
<dbReference type="InterPro" id="IPR009078">
    <property type="entry name" value="Ferritin-like_SF"/>
</dbReference>
<evidence type="ECO:0000256" key="1">
    <source>
        <dbReference type="ARBA" id="ARBA00007513"/>
    </source>
</evidence>
<sequence length="419" mass="47004">MEDLSTLQLERCRFWHYTDDIMLRGSSEKQYEQIRIPSHTTWTSRAKPDRGHRVQYGPLTTEGPTGHKPTKSVRDHLFGNPATGDDSPKAAASTAAALTKYSGYKGWLMKPNAPANNRKVAAAGGWGEGGSNHNTGSQRGNVCEGCLKHYGPVEAEREETVLYGWLRCQLWTSILLFGGAAPHKHILRLCGSGGAPRSYMTHISLTTADWFRERPPSSLRGSYRRPRGFTFTSAFTPATMPVLSQVRQNYHPDCEAAINSHFTLQFYASFVCLSAAVYLCRDDVALKHFAWFFVRRSLEHSRWARGLKRLQNQRGGRLSFQDIRKPVSDEWKSGLKAMKCALFLEKLVNHSLLHLHQLATDKSDPHLHRFLATHHRSQQVAFISELEGHVTTLSMMGAPDVDLAGSLFDKLTLGDSDKN</sequence>
<dbReference type="GO" id="GO:0008198">
    <property type="term" value="F:ferrous iron binding"/>
    <property type="evidence" value="ECO:0007669"/>
    <property type="project" value="TreeGrafter"/>
</dbReference>
<reference evidence="11" key="1">
    <citation type="submission" date="2025-08" db="UniProtKB">
        <authorList>
            <consortium name="RefSeq"/>
        </authorList>
    </citation>
    <scope>IDENTIFICATION</scope>
</reference>
<organism evidence="10 11">
    <name type="scientific">Lipotes vexillifer</name>
    <name type="common">Yangtze river dolphin</name>
    <dbReference type="NCBI Taxonomy" id="118797"/>
    <lineage>
        <taxon>Eukaryota</taxon>
        <taxon>Metazoa</taxon>
        <taxon>Chordata</taxon>
        <taxon>Craniata</taxon>
        <taxon>Vertebrata</taxon>
        <taxon>Euteleostomi</taxon>
        <taxon>Mammalia</taxon>
        <taxon>Eutheria</taxon>
        <taxon>Laurasiatheria</taxon>
        <taxon>Artiodactyla</taxon>
        <taxon>Whippomorpha</taxon>
        <taxon>Cetacea</taxon>
        <taxon>Odontoceti</taxon>
        <taxon>Lipotidae</taxon>
        <taxon>Lipotes</taxon>
    </lineage>
</organism>
<evidence type="ECO:0000256" key="4">
    <source>
        <dbReference type="ARBA" id="ARBA00023002"/>
    </source>
</evidence>
<dbReference type="GO" id="GO:0008199">
    <property type="term" value="F:ferric iron binding"/>
    <property type="evidence" value="ECO:0007669"/>
    <property type="project" value="InterPro"/>
</dbReference>
<proteinExistence type="inferred from homology"/>
<comment type="similarity">
    <text evidence="1 7">Belongs to the ferritin family.</text>
</comment>
<comment type="function">
    <text evidence="7">Stores iron in a soluble, non-toxic, readily available form. Important for iron homeostasis. Iron is taken up in the ferrous form and deposited as ferric hydroxides after oxidation.</text>
</comment>
<dbReference type="SUPFAM" id="SSF47240">
    <property type="entry name" value="Ferritin-like"/>
    <property type="match status" value="1"/>
</dbReference>
<dbReference type="AlphaFoldDB" id="A0A340WVM8"/>